<dbReference type="CDD" id="cd07709">
    <property type="entry name" value="flavodiiron_proteins_MBL-fold"/>
    <property type="match status" value="1"/>
</dbReference>
<keyword evidence="4" id="KW-0288">FMN</keyword>
<sequence>MSAPVAVVPGQPVAIAADVHWVGALDPDLRQFDIILRTANGTSYNAYAVRGSAGVAVIDTVKAEFAADFFARLWACCRPDEIRAIVLNHLEPDHTGALPELLLAAPQARVYLSAAALKMLKGIVKDGVDESRLVVVDEDTRVDLGGRSLRFLYTPYLHWPDTQCTWVEEDGLLFSGDVFGCHFCDARLFNDRVGDFRFSFDYYYQHIMRPFREHVLSALDQIEPLPIRLVAPAHGPVLRDAPLSYVRRYRQLATPQLANEAGEREKTLLVFYISAYGNTARMAQAVRDGAEGVDGVRVSLYDLAGGDAAPFVDLIEEADGLVFGSPTINGDAVKPVWELLSSLTLVKVKGKFGAAFGSYGWSGEAVGLIEDRLRGLKLRVPRPGVKVKLIPTDEELAACTTLGRELAEHLVGRAAPRHIDFTAPGALVA</sequence>
<reference evidence="6 7" key="1">
    <citation type="submission" date="2018-03" db="EMBL/GenBank/DDBJ databases">
        <authorList>
            <person name="Keele B.F."/>
        </authorList>
    </citation>
    <scope>NUCLEOTIDE SEQUENCE [LARGE SCALE GENOMIC DNA]</scope>
    <source>
        <strain evidence="6 7">D20</strain>
    </source>
</reference>
<gene>
    <name evidence="6" type="ORF">C8261_03145</name>
</gene>
<dbReference type="PROSITE" id="PS50902">
    <property type="entry name" value="FLAVODOXIN_LIKE"/>
    <property type="match status" value="1"/>
</dbReference>
<dbReference type="Gene3D" id="3.60.15.10">
    <property type="entry name" value="Ribonuclease Z/Hydroxyacylglutathione hydrolase-like"/>
    <property type="match status" value="1"/>
</dbReference>
<evidence type="ECO:0000256" key="1">
    <source>
        <dbReference type="ARBA" id="ARBA00001917"/>
    </source>
</evidence>
<dbReference type="Pfam" id="PF00258">
    <property type="entry name" value="Flavodoxin_1"/>
    <property type="match status" value="1"/>
</dbReference>
<dbReference type="InterPro" id="IPR001279">
    <property type="entry name" value="Metallo-B-lactamas"/>
</dbReference>
<feature type="domain" description="Flavodoxin-like" evidence="5">
    <location>
        <begin position="268"/>
        <end position="407"/>
    </location>
</feature>
<dbReference type="InterPro" id="IPR001226">
    <property type="entry name" value="Flavodoxin_CS"/>
</dbReference>
<evidence type="ECO:0000313" key="6">
    <source>
        <dbReference type="EMBL" id="PTD97686.1"/>
    </source>
</evidence>
<dbReference type="Gene3D" id="3.40.50.360">
    <property type="match status" value="1"/>
</dbReference>
<evidence type="ECO:0000256" key="3">
    <source>
        <dbReference type="ARBA" id="ARBA00022630"/>
    </source>
</evidence>
<dbReference type="SMART" id="SM00849">
    <property type="entry name" value="Lactamase_B"/>
    <property type="match status" value="1"/>
</dbReference>
<dbReference type="InterPro" id="IPR036866">
    <property type="entry name" value="RibonucZ/Hydroxyglut_hydro"/>
</dbReference>
<dbReference type="OrthoDB" id="9800607at2"/>
<dbReference type="GO" id="GO:0009055">
    <property type="term" value="F:electron transfer activity"/>
    <property type="evidence" value="ECO:0007669"/>
    <property type="project" value="InterPro"/>
</dbReference>
<accession>A0A2T4IIX2</accession>
<dbReference type="RefSeq" id="WP_107492206.1">
    <property type="nucleotide sequence ID" value="NZ_PZKC01000002.1"/>
</dbReference>
<comment type="cofactor">
    <cofactor evidence="1">
        <name>FMN</name>
        <dbReference type="ChEBI" id="CHEBI:58210"/>
    </cofactor>
</comment>
<comment type="similarity">
    <text evidence="2">In the N-terminal section; belongs to the zinc metallo-hydrolase group 3 family.</text>
</comment>
<proteinExistence type="inferred from homology"/>
<dbReference type="AlphaFoldDB" id="A0A2T4IIX2"/>
<dbReference type="Pfam" id="PF19583">
    <property type="entry name" value="ODP"/>
    <property type="match status" value="1"/>
</dbReference>
<dbReference type="InterPro" id="IPR008254">
    <property type="entry name" value="Flavodoxin/NO_synth"/>
</dbReference>
<evidence type="ECO:0000256" key="2">
    <source>
        <dbReference type="ARBA" id="ARBA00007121"/>
    </source>
</evidence>
<dbReference type="PANTHER" id="PTHR43717:SF1">
    <property type="entry name" value="ANAEROBIC NITRIC OXIDE REDUCTASE FLAVORUBREDOXIN"/>
    <property type="match status" value="1"/>
</dbReference>
<dbReference type="InterPro" id="IPR045761">
    <property type="entry name" value="ODP_dom"/>
</dbReference>
<dbReference type="GO" id="GO:0016787">
    <property type="term" value="F:hydrolase activity"/>
    <property type="evidence" value="ECO:0007669"/>
    <property type="project" value="UniProtKB-KW"/>
</dbReference>
<keyword evidence="7" id="KW-1185">Reference proteome</keyword>
<dbReference type="PANTHER" id="PTHR43717">
    <property type="entry name" value="ANAEROBIC NITRIC OXIDE REDUCTASE FLAVORUBREDOXIN"/>
    <property type="match status" value="1"/>
</dbReference>
<dbReference type="SUPFAM" id="SSF56281">
    <property type="entry name" value="Metallo-hydrolase/oxidoreductase"/>
    <property type="match status" value="1"/>
</dbReference>
<protein>
    <submittedName>
        <fullName evidence="6">MBL fold metallo-hydrolase</fullName>
    </submittedName>
</protein>
<dbReference type="GO" id="GO:0046872">
    <property type="term" value="F:metal ion binding"/>
    <property type="evidence" value="ECO:0007669"/>
    <property type="project" value="InterPro"/>
</dbReference>
<dbReference type="PIRSF" id="PIRSF005243">
    <property type="entry name" value="ROO"/>
    <property type="match status" value="1"/>
</dbReference>
<dbReference type="EMBL" id="PZKC01000002">
    <property type="protein sequence ID" value="PTD97686.1"/>
    <property type="molecule type" value="Genomic_DNA"/>
</dbReference>
<keyword evidence="6" id="KW-0378">Hydrolase</keyword>
<organism evidence="6 7">
    <name type="scientific">Pseudothauera lacus</name>
    <dbReference type="NCBI Taxonomy" id="2136175"/>
    <lineage>
        <taxon>Bacteria</taxon>
        <taxon>Pseudomonadati</taxon>
        <taxon>Pseudomonadota</taxon>
        <taxon>Betaproteobacteria</taxon>
        <taxon>Rhodocyclales</taxon>
        <taxon>Zoogloeaceae</taxon>
        <taxon>Pseudothauera</taxon>
    </lineage>
</organism>
<dbReference type="InterPro" id="IPR016440">
    <property type="entry name" value="Rubredoxin-O_OxRdtase"/>
</dbReference>
<evidence type="ECO:0000256" key="4">
    <source>
        <dbReference type="ARBA" id="ARBA00022643"/>
    </source>
</evidence>
<keyword evidence="3" id="KW-0285">Flavoprotein</keyword>
<name>A0A2T4IIX2_9RHOO</name>
<dbReference type="Proteomes" id="UP000241193">
    <property type="component" value="Unassembled WGS sequence"/>
</dbReference>
<dbReference type="GO" id="GO:0016491">
    <property type="term" value="F:oxidoreductase activity"/>
    <property type="evidence" value="ECO:0007669"/>
    <property type="project" value="InterPro"/>
</dbReference>
<dbReference type="PROSITE" id="PS00201">
    <property type="entry name" value="FLAVODOXIN"/>
    <property type="match status" value="1"/>
</dbReference>
<evidence type="ECO:0000259" key="5">
    <source>
        <dbReference type="PROSITE" id="PS50902"/>
    </source>
</evidence>
<dbReference type="SUPFAM" id="SSF52218">
    <property type="entry name" value="Flavoproteins"/>
    <property type="match status" value="1"/>
</dbReference>
<comment type="caution">
    <text evidence="6">The sequence shown here is derived from an EMBL/GenBank/DDBJ whole genome shotgun (WGS) entry which is preliminary data.</text>
</comment>
<dbReference type="GO" id="GO:0010181">
    <property type="term" value="F:FMN binding"/>
    <property type="evidence" value="ECO:0007669"/>
    <property type="project" value="InterPro"/>
</dbReference>
<reference evidence="6 7" key="2">
    <citation type="submission" date="2018-04" db="EMBL/GenBank/DDBJ databases">
        <title>Thauera lacus sp. nov., isolated from an saline lake in Inner Mongolia, China.</title>
        <authorList>
            <person name="Liang Q.-Y."/>
        </authorList>
    </citation>
    <scope>NUCLEOTIDE SEQUENCE [LARGE SCALE GENOMIC DNA]</scope>
    <source>
        <strain evidence="6 7">D20</strain>
    </source>
</reference>
<dbReference type="InterPro" id="IPR029039">
    <property type="entry name" value="Flavoprotein-like_sf"/>
</dbReference>
<evidence type="ECO:0000313" key="7">
    <source>
        <dbReference type="Proteomes" id="UP000241193"/>
    </source>
</evidence>